<evidence type="ECO:0000259" key="9">
    <source>
        <dbReference type="Pfam" id="PF06429"/>
    </source>
</evidence>
<dbReference type="PANTHER" id="PTHR30033">
    <property type="entry name" value="FLAGELLAR HOOK-ASSOCIATED PROTEIN 1"/>
    <property type="match status" value="1"/>
</dbReference>
<dbReference type="EMBL" id="CP027059">
    <property type="protein sequence ID" value="UQZ84396.1"/>
    <property type="molecule type" value="Genomic_DNA"/>
</dbReference>
<keyword evidence="12" id="KW-1185">Reference proteome</keyword>
<accession>A0ABY4RPH8</accession>
<dbReference type="InterPro" id="IPR010930">
    <property type="entry name" value="Flg_bb/hook_C_dom"/>
</dbReference>
<evidence type="ECO:0000256" key="3">
    <source>
        <dbReference type="ARBA" id="ARBA00009677"/>
    </source>
</evidence>
<evidence type="ECO:0000259" key="10">
    <source>
        <dbReference type="Pfam" id="PF22638"/>
    </source>
</evidence>
<keyword evidence="11" id="KW-0969">Cilium</keyword>
<keyword evidence="5 7" id="KW-0964">Secreted</keyword>
<reference evidence="11" key="1">
    <citation type="submission" date="2018-02" db="EMBL/GenBank/DDBJ databases">
        <authorList>
            <person name="Kim S.-K."/>
            <person name="Jung H.-I."/>
            <person name="Lee S.-W."/>
        </authorList>
    </citation>
    <scope>NUCLEOTIDE SEQUENCE</scope>
    <source>
        <strain evidence="11">SK3146</strain>
    </source>
</reference>
<reference evidence="11" key="2">
    <citation type="journal article" date="2021" name="J Anim Sci Technol">
        <title>Complete genome sequence of Paenibacillus konkukensis sp. nov. SK3146 as a potential probiotic strain.</title>
        <authorList>
            <person name="Jung H.I."/>
            <person name="Park S."/>
            <person name="Niu K.M."/>
            <person name="Lee S.W."/>
            <person name="Kothari D."/>
            <person name="Yi K.J."/>
            <person name="Kim S.K."/>
        </authorList>
    </citation>
    <scope>NUCLEOTIDE SEQUENCE</scope>
    <source>
        <strain evidence="11">SK3146</strain>
    </source>
</reference>
<protein>
    <recommendedName>
        <fullName evidence="4 7">Flagellar hook-associated protein 1</fullName>
        <shortName evidence="7">HAP1</shortName>
    </recommendedName>
</protein>
<dbReference type="PRINTS" id="PR01005">
    <property type="entry name" value="FLGHOOKAP1"/>
</dbReference>
<comment type="subcellular location">
    <subcellularLocation>
        <location evidence="1 7">Bacterial flagellum</location>
    </subcellularLocation>
    <subcellularLocation>
        <location evidence="2 7">Secreted</location>
    </subcellularLocation>
</comment>
<dbReference type="Pfam" id="PF22638">
    <property type="entry name" value="FlgK_D1"/>
    <property type="match status" value="1"/>
</dbReference>
<evidence type="ECO:0000256" key="1">
    <source>
        <dbReference type="ARBA" id="ARBA00004365"/>
    </source>
</evidence>
<dbReference type="InterPro" id="IPR053927">
    <property type="entry name" value="FlgK_helical"/>
</dbReference>
<dbReference type="NCBIfam" id="TIGR02492">
    <property type="entry name" value="flgK_ends"/>
    <property type="match status" value="1"/>
</dbReference>
<feature type="domain" description="Flagellar hook-associated protein FlgK helical" evidence="10">
    <location>
        <begin position="102"/>
        <end position="297"/>
    </location>
</feature>
<evidence type="ECO:0000259" key="8">
    <source>
        <dbReference type="Pfam" id="PF00460"/>
    </source>
</evidence>
<proteinExistence type="inferred from homology"/>
<sequence length="535" mass="58937">MRSTFSGLEIAKRSLFTQQAALTTTGHNIANANTQGYSRQVVNMVASRPIEYPGLQNSTVPGQMGQGVEFDSIKRVREKFLDNQYHNENKNLGDWSVRQDTLEKLEAIFNEPSDTGIRQTIEGFWNAWQELSKSPENTTARVLVKEKALAMTDAFNQTSRQLQDLSSDLTENIEVKVKQINQYTSQIADLNEQIYRIEGLGDDANDLRDQRDLLMDNLSQIVNISYTEEDQGYNIKMGNVQLVTGNTVDTTFTRDTLEAAATANNLNSGEVYGMIQSRDNYVANYQFQLDNMLKVLVQGDTKVTLPQGMVVPDGTTLTVVNSDGTTEQRAYNGTIEQRTLGANTDVVVQGFNGLHQLGYSASSPLKSNVSFFTLKPGTTEVNAANITVNPAIVSDVSNISSSARTYIDTDGVEKVVKGNNDMALLLAGVRNTKVNFDPSTTGKPILTDGTFDEFFRSIVGELGVQSQEAARQATNQKILVDQVDSRRQSVSGVSLDEEMANMIKFQHAYNAAARALTTFDECLDKVINSMGTVGR</sequence>
<evidence type="ECO:0000256" key="4">
    <source>
        <dbReference type="ARBA" id="ARBA00016244"/>
    </source>
</evidence>
<evidence type="ECO:0000313" key="12">
    <source>
        <dbReference type="Proteomes" id="UP001057134"/>
    </source>
</evidence>
<evidence type="ECO:0000256" key="5">
    <source>
        <dbReference type="ARBA" id="ARBA00022525"/>
    </source>
</evidence>
<dbReference type="RefSeq" id="WP_249860162.1">
    <property type="nucleotide sequence ID" value="NZ_CP027059.1"/>
</dbReference>
<feature type="domain" description="Flagellar basal-body/hook protein C-terminal" evidence="9">
    <location>
        <begin position="489"/>
        <end position="528"/>
    </location>
</feature>
<feature type="domain" description="Flagellar basal body rod protein N-terminal" evidence="8">
    <location>
        <begin position="11"/>
        <end position="37"/>
    </location>
</feature>
<evidence type="ECO:0000256" key="7">
    <source>
        <dbReference type="RuleBase" id="RU362065"/>
    </source>
</evidence>
<keyword evidence="11" id="KW-0966">Cell projection</keyword>
<comment type="similarity">
    <text evidence="3 7">Belongs to the flagella basal body rod proteins family.</text>
</comment>
<dbReference type="InterPro" id="IPR001444">
    <property type="entry name" value="Flag_bb_rod_N"/>
</dbReference>
<evidence type="ECO:0000313" key="11">
    <source>
        <dbReference type="EMBL" id="UQZ84396.1"/>
    </source>
</evidence>
<dbReference type="PANTHER" id="PTHR30033:SF1">
    <property type="entry name" value="FLAGELLAR HOOK-ASSOCIATED PROTEIN 1"/>
    <property type="match status" value="1"/>
</dbReference>
<dbReference type="SUPFAM" id="SSF64518">
    <property type="entry name" value="Phase 1 flagellin"/>
    <property type="match status" value="1"/>
</dbReference>
<name>A0ABY4RPH8_9BACL</name>
<organism evidence="11 12">
    <name type="scientific">Paenibacillus konkukensis</name>
    <dbReference type="NCBI Taxonomy" id="2020716"/>
    <lineage>
        <taxon>Bacteria</taxon>
        <taxon>Bacillati</taxon>
        <taxon>Bacillota</taxon>
        <taxon>Bacilli</taxon>
        <taxon>Bacillales</taxon>
        <taxon>Paenibacillaceae</taxon>
        <taxon>Paenibacillus</taxon>
    </lineage>
</organism>
<keyword evidence="6 7" id="KW-0975">Bacterial flagellum</keyword>
<evidence type="ECO:0000256" key="6">
    <source>
        <dbReference type="ARBA" id="ARBA00023143"/>
    </source>
</evidence>
<dbReference type="Pfam" id="PF06429">
    <property type="entry name" value="Flg_bbr_C"/>
    <property type="match status" value="1"/>
</dbReference>
<dbReference type="Pfam" id="PF00460">
    <property type="entry name" value="Flg_bb_rod"/>
    <property type="match status" value="1"/>
</dbReference>
<dbReference type="InterPro" id="IPR002371">
    <property type="entry name" value="FlgK"/>
</dbReference>
<dbReference type="Proteomes" id="UP001057134">
    <property type="component" value="Chromosome"/>
</dbReference>
<gene>
    <name evidence="7 11" type="primary">flgK</name>
    <name evidence="11" type="ORF">SK3146_03642</name>
</gene>
<evidence type="ECO:0000256" key="2">
    <source>
        <dbReference type="ARBA" id="ARBA00004613"/>
    </source>
</evidence>
<keyword evidence="11" id="KW-0282">Flagellum</keyword>